<keyword evidence="1 3" id="KW-0853">WD repeat</keyword>
<dbReference type="Proteomes" id="UP000663864">
    <property type="component" value="Unassembled WGS sequence"/>
</dbReference>
<name>A0A813S4W3_9BILA</name>
<evidence type="ECO:0000256" key="2">
    <source>
        <dbReference type="ARBA" id="ARBA00022737"/>
    </source>
</evidence>
<dbReference type="InterPro" id="IPR015943">
    <property type="entry name" value="WD40/YVTN_repeat-like_dom_sf"/>
</dbReference>
<evidence type="ECO:0000256" key="1">
    <source>
        <dbReference type="ARBA" id="ARBA00022574"/>
    </source>
</evidence>
<dbReference type="PROSITE" id="PS50082">
    <property type="entry name" value="WD_REPEATS_2"/>
    <property type="match status" value="2"/>
</dbReference>
<evidence type="ECO:0000256" key="3">
    <source>
        <dbReference type="PROSITE-ProRule" id="PRU00221"/>
    </source>
</evidence>
<evidence type="ECO:0000313" key="5">
    <source>
        <dbReference type="Proteomes" id="UP000663864"/>
    </source>
</evidence>
<feature type="repeat" description="WD" evidence="3">
    <location>
        <begin position="503"/>
        <end position="544"/>
    </location>
</feature>
<organism evidence="4 5">
    <name type="scientific">Rotaria sordida</name>
    <dbReference type="NCBI Taxonomy" id="392033"/>
    <lineage>
        <taxon>Eukaryota</taxon>
        <taxon>Metazoa</taxon>
        <taxon>Spiralia</taxon>
        <taxon>Gnathifera</taxon>
        <taxon>Rotifera</taxon>
        <taxon>Eurotatoria</taxon>
        <taxon>Bdelloidea</taxon>
        <taxon>Philodinida</taxon>
        <taxon>Philodinidae</taxon>
        <taxon>Rotaria</taxon>
    </lineage>
</organism>
<protein>
    <submittedName>
        <fullName evidence="4">Uncharacterized protein</fullName>
    </submittedName>
</protein>
<dbReference type="PANTHER" id="PTHR19848">
    <property type="entry name" value="WD40 REPEAT PROTEIN"/>
    <property type="match status" value="1"/>
</dbReference>
<sequence length="675" mass="76940">MLSFTIENIFGVGSFRLCAGFPSSIKSIEYSKSYIYECPLNGCIQIYNYSTNERTYFEHIYDDIIVVMLYNEYINQIVTCSYSGKIILWSANYQKRFVEQQLRINHIHYGFWTRDGTTIYFCSRFDGTLISLSYDAKHYSLTENWLRHWATARVDLEKIHPVIEDSVSSINIAEKIETSNTYVAGSIGYEFVICTAMRRHLFAVLQRPKQHVRIHELNLHDGHLINDLILEKAKANQTFLCGTTTTLCDKDTGKEFFAIGLQSGLIFIIDTNPLQIHMIVNASGSPQAIIWWHSYLLTVGYISSIVNVYSLDGLLIGSGDGAPTTAICHLQWNSDEQDLLWIGGYMGLTLVHIELLDNRTPSPIETVMFTILNTIPDEKSSSSSINLTTVIHRTLHETAGCGLYIENNEILSGDLSGNIFQWTINDIKPKQHINISDSIRCFISKNFVGTLSGLLYKIDTQEIVEDFQSTIICSAWNKNQISCLIGLGDGRLIDFHTKKIIGLHHNNAEIWSVCWSPNEELCATASEDQTTCIWKVDDEQNLIATLTGHTTAVTAVQWKYERIYTCADDRTVRIYNTELNTYNCLYVLHTPKSLFGWFTLTYLKVDEDQKLIICTTQNGYLVIWRYDENVENEIPILCKKIHFGSLEGLTYDKETRRIVTIGSDCTVTSLRLHID</sequence>
<dbReference type="InterPro" id="IPR001680">
    <property type="entry name" value="WD40_rpt"/>
</dbReference>
<evidence type="ECO:0000313" key="4">
    <source>
        <dbReference type="EMBL" id="CAF0792229.1"/>
    </source>
</evidence>
<dbReference type="SUPFAM" id="SSF50978">
    <property type="entry name" value="WD40 repeat-like"/>
    <property type="match status" value="2"/>
</dbReference>
<dbReference type="PANTHER" id="PTHR19848:SF8">
    <property type="entry name" value="F-BOX AND WD REPEAT DOMAIN CONTAINING 7"/>
    <property type="match status" value="1"/>
</dbReference>
<dbReference type="Pfam" id="PF00400">
    <property type="entry name" value="WD40"/>
    <property type="match status" value="2"/>
</dbReference>
<reference evidence="4" key="1">
    <citation type="submission" date="2021-02" db="EMBL/GenBank/DDBJ databases">
        <authorList>
            <person name="Nowell W R."/>
        </authorList>
    </citation>
    <scope>NUCLEOTIDE SEQUENCE</scope>
</reference>
<proteinExistence type="predicted"/>
<dbReference type="AlphaFoldDB" id="A0A813S4W3"/>
<comment type="caution">
    <text evidence="4">The sequence shown here is derived from an EMBL/GenBank/DDBJ whole genome shotgun (WGS) entry which is preliminary data.</text>
</comment>
<dbReference type="InterPro" id="IPR036322">
    <property type="entry name" value="WD40_repeat_dom_sf"/>
</dbReference>
<accession>A0A813S4W3</accession>
<dbReference type="SMART" id="SM00320">
    <property type="entry name" value="WD40"/>
    <property type="match status" value="4"/>
</dbReference>
<feature type="repeat" description="WD" evidence="3">
    <location>
        <begin position="546"/>
        <end position="578"/>
    </location>
</feature>
<dbReference type="EMBL" id="CAJNOT010000036">
    <property type="protein sequence ID" value="CAF0792229.1"/>
    <property type="molecule type" value="Genomic_DNA"/>
</dbReference>
<keyword evidence="2" id="KW-0677">Repeat</keyword>
<dbReference type="Gene3D" id="2.130.10.10">
    <property type="entry name" value="YVTN repeat-like/Quinoprotein amine dehydrogenase"/>
    <property type="match status" value="1"/>
</dbReference>
<gene>
    <name evidence="4" type="ORF">ZHD862_LOCUS1971</name>
</gene>